<reference evidence="6" key="1">
    <citation type="journal article" date="2016" name="Appl. Microbiol. Biotechnol.">
        <title>Identification and characterization of a flavin-containing monooxygenase MoA and its function in a specific sophorolipid molecule metabolism in Starmerella bombicola.</title>
        <authorList>
            <person name="Li J."/>
            <person name="Li H."/>
            <person name="Li W."/>
            <person name="Xia C."/>
            <person name="Song X."/>
        </authorList>
    </citation>
    <scope>NUCLEOTIDE SEQUENCE</scope>
    <source>
        <strain evidence="6">CGMCC 1576</strain>
    </source>
</reference>
<dbReference type="PIRSF" id="PIRSF000332">
    <property type="entry name" value="FMO"/>
    <property type="match status" value="1"/>
</dbReference>
<comment type="similarity">
    <text evidence="1">Belongs to the FMO family.</text>
</comment>
<keyword evidence="2" id="KW-0285">Flavoprotein</keyword>
<dbReference type="GO" id="GO:0050660">
    <property type="term" value="F:flavin adenine dinucleotide binding"/>
    <property type="evidence" value="ECO:0007669"/>
    <property type="project" value="InterPro"/>
</dbReference>
<keyword evidence="5" id="KW-0560">Oxidoreductase</keyword>
<dbReference type="GO" id="GO:0004499">
    <property type="term" value="F:N,N-dimethylaniline monooxygenase activity"/>
    <property type="evidence" value="ECO:0007669"/>
    <property type="project" value="InterPro"/>
</dbReference>
<keyword evidence="3" id="KW-0274">FAD</keyword>
<dbReference type="Gene3D" id="3.50.50.60">
    <property type="entry name" value="FAD/NAD(P)-binding domain"/>
    <property type="match status" value="2"/>
</dbReference>
<dbReference type="Pfam" id="PF00743">
    <property type="entry name" value="FMO-like"/>
    <property type="match status" value="2"/>
</dbReference>
<keyword evidence="6" id="KW-0503">Monooxygenase</keyword>
<dbReference type="EMBL" id="KM596775">
    <property type="protein sequence ID" value="AJA32146.1"/>
    <property type="molecule type" value="mRNA"/>
</dbReference>
<keyword evidence="4" id="KW-0521">NADP</keyword>
<dbReference type="GO" id="GO:0050661">
    <property type="term" value="F:NADP binding"/>
    <property type="evidence" value="ECO:0007669"/>
    <property type="project" value="InterPro"/>
</dbReference>
<dbReference type="SUPFAM" id="SSF51905">
    <property type="entry name" value="FAD/NAD(P)-binding domain"/>
    <property type="match status" value="2"/>
</dbReference>
<dbReference type="InterPro" id="IPR020946">
    <property type="entry name" value="Flavin_mOase-like"/>
</dbReference>
<evidence type="ECO:0000313" key="6">
    <source>
        <dbReference type="EMBL" id="AJA32146.1"/>
    </source>
</evidence>
<dbReference type="InterPro" id="IPR050346">
    <property type="entry name" value="FMO-like"/>
</dbReference>
<sequence length="419" mass="47474">MGRRVVVIGGGPAGIAAVRALLGESPEFDILVLESRHDFGGLWNYSPTKGPMYRNLDANVPRDLLGFANFPFPGHDSDESYPTRQEVLSYIRSYSIEVTRNKNVQVHFNSIVTSVSKDITINKWVIVTDKEETFLSDLLLLSTGHYEFPLWPPIPGLRGHPGALHSVDYDVPEEFLNKKLLMIGNSRSGTDIAIQLISTVTSITISRRKEGPLDHIFDEATGIVTWKPEVEKIIGRAVYFKDGSCEVFDRILTCTGYLYDFPFLKDEQAAVPILEKNRSRLQGLYKHTIFAEDPTLATLGMNKGMVPFPTFETQGAVIARIWNGRLRLPELSIMIEEEKQILRDRGVAEKFHDLPMLLDIDFMKLLWDWADEAPGGFIAERWSPKKLDRRKDSLEAKLQEDIANLRWSLGAREKRLSTN</sequence>
<dbReference type="AlphaFoldDB" id="A0A0A7RBD4"/>
<evidence type="ECO:0000256" key="4">
    <source>
        <dbReference type="ARBA" id="ARBA00022857"/>
    </source>
</evidence>
<dbReference type="PANTHER" id="PTHR23023">
    <property type="entry name" value="DIMETHYLANILINE MONOOXYGENASE"/>
    <property type="match status" value="1"/>
</dbReference>
<dbReference type="PRINTS" id="PR00370">
    <property type="entry name" value="FMOXYGENASE"/>
</dbReference>
<protein>
    <submittedName>
        <fullName evidence="6">Monooxygenase A</fullName>
    </submittedName>
</protein>
<evidence type="ECO:0000256" key="2">
    <source>
        <dbReference type="ARBA" id="ARBA00022630"/>
    </source>
</evidence>
<evidence type="ECO:0000256" key="1">
    <source>
        <dbReference type="ARBA" id="ARBA00009183"/>
    </source>
</evidence>
<evidence type="ECO:0000256" key="5">
    <source>
        <dbReference type="ARBA" id="ARBA00023002"/>
    </source>
</evidence>
<dbReference type="InterPro" id="IPR000960">
    <property type="entry name" value="Flavin_mOase"/>
</dbReference>
<name>A0A0A7RBD4_STABO</name>
<proteinExistence type="evidence at transcript level"/>
<evidence type="ECO:0000256" key="3">
    <source>
        <dbReference type="ARBA" id="ARBA00022827"/>
    </source>
</evidence>
<organism evidence="6">
    <name type="scientific">Starmerella bombicola</name>
    <name type="common">Yeast</name>
    <name type="synonym">Candida bombicola</name>
    <dbReference type="NCBI Taxonomy" id="75736"/>
    <lineage>
        <taxon>Eukaryota</taxon>
        <taxon>Fungi</taxon>
        <taxon>Dikarya</taxon>
        <taxon>Ascomycota</taxon>
        <taxon>Saccharomycotina</taxon>
        <taxon>Dipodascomycetes</taxon>
        <taxon>Dipodascales</taxon>
        <taxon>Trichomonascaceae</taxon>
        <taxon>Starmerella</taxon>
    </lineage>
</organism>
<accession>A0A0A7RBD4</accession>
<dbReference type="InterPro" id="IPR036188">
    <property type="entry name" value="FAD/NAD-bd_sf"/>
</dbReference>